<evidence type="ECO:0000256" key="2">
    <source>
        <dbReference type="ARBA" id="ARBA00009824"/>
    </source>
</evidence>
<feature type="compositionally biased region" description="Basic and acidic residues" evidence="8">
    <location>
        <begin position="41"/>
        <end position="57"/>
    </location>
</feature>
<keyword evidence="3 9" id="KW-0812">Transmembrane</keyword>
<feature type="transmembrane region" description="Helical" evidence="9">
    <location>
        <begin position="480"/>
        <end position="501"/>
    </location>
</feature>
<feature type="compositionally biased region" description="Basic and acidic residues" evidence="8">
    <location>
        <begin position="905"/>
        <end position="956"/>
    </location>
</feature>
<dbReference type="PANTHER" id="PTHR17920:SF3">
    <property type="entry name" value="TRANSMEMBRANE AND COILED-COIL DOMAIN-CONTAINING PROTEIN 4"/>
    <property type="match status" value="1"/>
</dbReference>
<evidence type="ECO:0000256" key="7">
    <source>
        <dbReference type="ARBA" id="ARBA00048461"/>
    </source>
</evidence>
<dbReference type="Proteomes" id="UP000269793">
    <property type="component" value="Chromosome IV"/>
</dbReference>
<feature type="compositionally biased region" description="Basic and acidic residues" evidence="8">
    <location>
        <begin position="784"/>
        <end position="796"/>
    </location>
</feature>
<accession>A0A3G2S682</accession>
<dbReference type="Pfam" id="PF05277">
    <property type="entry name" value="DUF726"/>
    <property type="match status" value="1"/>
</dbReference>
<evidence type="ECO:0000256" key="5">
    <source>
        <dbReference type="ARBA" id="ARBA00023136"/>
    </source>
</evidence>
<feature type="region of interest" description="Disordered" evidence="8">
    <location>
        <begin position="316"/>
        <end position="336"/>
    </location>
</feature>
<dbReference type="SUPFAM" id="SSF158682">
    <property type="entry name" value="TerB-like"/>
    <property type="match status" value="1"/>
</dbReference>
<comment type="catalytic activity">
    <reaction evidence="7">
        <text>a monoacylglycerol + H2O = glycerol + a fatty acid + H(+)</text>
        <dbReference type="Rhea" id="RHEA:15245"/>
        <dbReference type="ChEBI" id="CHEBI:15377"/>
        <dbReference type="ChEBI" id="CHEBI:15378"/>
        <dbReference type="ChEBI" id="CHEBI:17408"/>
        <dbReference type="ChEBI" id="CHEBI:17754"/>
        <dbReference type="ChEBI" id="CHEBI:28868"/>
    </reaction>
</comment>
<dbReference type="OrthoDB" id="277931at2759"/>
<comment type="subcellular location">
    <subcellularLocation>
        <location evidence="1">Membrane</location>
        <topology evidence="1">Multi-pass membrane protein</topology>
    </subcellularLocation>
</comment>
<evidence type="ECO:0000256" key="1">
    <source>
        <dbReference type="ARBA" id="ARBA00004141"/>
    </source>
</evidence>
<dbReference type="PANTHER" id="PTHR17920">
    <property type="entry name" value="TRANSMEMBRANE AND COILED-COIL DOMAIN-CONTAINING PROTEIN 4 TMCO4"/>
    <property type="match status" value="1"/>
</dbReference>
<dbReference type="EMBL" id="CP033151">
    <property type="protein sequence ID" value="AYO43346.1"/>
    <property type="molecule type" value="Genomic_DNA"/>
</dbReference>
<feature type="compositionally biased region" description="Basic residues" evidence="8">
    <location>
        <begin position="58"/>
        <end position="67"/>
    </location>
</feature>
<evidence type="ECO:0008006" key="12">
    <source>
        <dbReference type="Google" id="ProtNLM"/>
    </source>
</evidence>
<feature type="compositionally biased region" description="Polar residues" evidence="8">
    <location>
        <begin position="282"/>
        <end position="296"/>
    </location>
</feature>
<feature type="region of interest" description="Disordered" evidence="8">
    <location>
        <begin position="1"/>
        <end position="85"/>
    </location>
</feature>
<dbReference type="InterPro" id="IPR029024">
    <property type="entry name" value="TerB-like"/>
</dbReference>
<keyword evidence="11" id="KW-1185">Reference proteome</keyword>
<dbReference type="InterPro" id="IPR029058">
    <property type="entry name" value="AB_hydrolase_fold"/>
</dbReference>
<evidence type="ECO:0000256" key="4">
    <source>
        <dbReference type="ARBA" id="ARBA00022989"/>
    </source>
</evidence>
<reference evidence="10 11" key="1">
    <citation type="submission" date="2018-10" db="EMBL/GenBank/DDBJ databases">
        <title>Complete genome sequence of Malassezia restricta CBS 7877.</title>
        <authorList>
            <person name="Morand S.C."/>
            <person name="Bertignac M."/>
            <person name="Iltis A."/>
            <person name="Kolder I."/>
            <person name="Pirovano W."/>
            <person name="Jourdain R."/>
            <person name="Clavaud C."/>
        </authorList>
    </citation>
    <scope>NUCLEOTIDE SEQUENCE [LARGE SCALE GENOMIC DNA]</scope>
    <source>
        <strain evidence="10 11">CBS 7877</strain>
    </source>
</reference>
<evidence type="ECO:0000256" key="6">
    <source>
        <dbReference type="ARBA" id="ARBA00047591"/>
    </source>
</evidence>
<evidence type="ECO:0000313" key="11">
    <source>
        <dbReference type="Proteomes" id="UP000269793"/>
    </source>
</evidence>
<dbReference type="InterPro" id="IPR007941">
    <property type="entry name" value="DUF726"/>
</dbReference>
<dbReference type="GO" id="GO:0016020">
    <property type="term" value="C:membrane"/>
    <property type="evidence" value="ECO:0007669"/>
    <property type="project" value="UniProtKB-SubCell"/>
</dbReference>
<keyword evidence="4 9" id="KW-1133">Transmembrane helix</keyword>
<comment type="catalytic activity">
    <reaction evidence="6">
        <text>a diacylglycerol + H2O = a monoacylglycerol + a fatty acid + H(+)</text>
        <dbReference type="Rhea" id="RHEA:32731"/>
        <dbReference type="ChEBI" id="CHEBI:15377"/>
        <dbReference type="ChEBI" id="CHEBI:15378"/>
        <dbReference type="ChEBI" id="CHEBI:17408"/>
        <dbReference type="ChEBI" id="CHEBI:18035"/>
        <dbReference type="ChEBI" id="CHEBI:28868"/>
    </reaction>
</comment>
<evidence type="ECO:0000313" key="10">
    <source>
        <dbReference type="EMBL" id="AYO43346.1"/>
    </source>
</evidence>
<feature type="region of interest" description="Disordered" evidence="8">
    <location>
        <begin position="253"/>
        <end position="296"/>
    </location>
</feature>
<evidence type="ECO:0000256" key="9">
    <source>
        <dbReference type="SAM" id="Phobius"/>
    </source>
</evidence>
<name>A0A3G2S682_MALR7</name>
<feature type="transmembrane region" description="Helical" evidence="9">
    <location>
        <begin position="441"/>
        <end position="474"/>
    </location>
</feature>
<evidence type="ECO:0000256" key="8">
    <source>
        <dbReference type="SAM" id="MobiDB-lite"/>
    </source>
</evidence>
<feature type="region of interest" description="Disordered" evidence="8">
    <location>
        <begin position="855"/>
        <end position="977"/>
    </location>
</feature>
<feature type="compositionally biased region" description="Polar residues" evidence="8">
    <location>
        <begin position="797"/>
        <end position="806"/>
    </location>
</feature>
<feature type="compositionally biased region" description="Low complexity" evidence="8">
    <location>
        <begin position="26"/>
        <end position="35"/>
    </location>
</feature>
<feature type="compositionally biased region" description="Polar residues" evidence="8">
    <location>
        <begin position="70"/>
        <end position="80"/>
    </location>
</feature>
<dbReference type="AlphaFoldDB" id="A0A3G2S682"/>
<feature type="region of interest" description="Disordered" evidence="8">
    <location>
        <begin position="994"/>
        <end position="1039"/>
    </location>
</feature>
<sequence length="1039" mass="113109">MLNASGLDDSDDEWQDMPIEHVGPWSPSSANINSDSDSESDNERSPKSKRVAREAKLMRQRRAHMRGRGTSAQGGTSNTAGRHLDVHDVRGYDWRTRPDEQVADSQALGSEGVGYTKLRLDDADEDAELEAATDYLFQEDLNRLDDADDPSAAPISQLALTKRLLSDVQKLAYVGLCSTLCSQIVKELEQLGAKDDRPAIQSAKEWGLRVMIRLYQHLDVEPAEQSMIESLSLHGILPSDLAPSLIATQTIPNPAYDPAMAKQEASQPKPPALPQTPKMKQAATSTPETAESPSILTDPNTAAQVIEHASALSGEATRVPEASLKAPHTSSHAHASVTTLDGVTTEVNAANKTITLDLRWTVLCDLFLVLTADSVYDARSRVLLERLAELIGLSWMDVTKFEKRITDSLEIEEDVQTLDDKSITQHHDSASRHKRLMMMGLATVGGGLVIGLSAGLLAPVIGAGIGAALGAVGISGTSAFFSGVGGAAIITTTGTISGAAMGGKGMRRRVKSVQIFEFRPLHYHKRVNCIITVPGFLKGAEDDPTLPYSVIDPIMGDVFSIMWEPQMMQEMGNAMSILWNETLVQGVQQVLAATVAGAMFSALAWPLWLTKLNYLIDNPWSNATERARAAGLILADVLIHRQMGVRPITLVGYSLGARMIFYALLELARKKAFGIVQNVFLMGAPVPSRENEWKTARTVVSGRFVNAFARSDWILAYLHRATSGGVRNIAGLYPVEFGCGIENIDVTNIVPGHLAYRALTPLLLGELGFQTTADYFDEPESLDHVPERTVEKESPQKQHSTATQGLKNFIWGKKEKSPDTVPPPPQLVYDAMEDEVKKPQTSSLESMPVVPTDVVHAPRSDAPQDIPKPIPDDGAELGESSPPMEHQSDDKNSRSPSNEHVAGSDAKEEEAPASKDHEKIPDQQSQHEEPHDVGHQETLRALEAHDHDRHEHHLSDEESEHVASNIPVPEEEPPAYASYGLAADEAAQLAAQFNSGLKPTSPIHVPNEEWETSPDHVLLTSPKRSSDLPAWAAENPWDA</sequence>
<protein>
    <recommendedName>
        <fullName evidence="12">Membrane protein C6F6.13c</fullName>
    </recommendedName>
</protein>
<dbReference type="VEuPathDB" id="FungiDB:DNF11_2396"/>
<comment type="similarity">
    <text evidence="2">Belongs to the TMCO4 family.</text>
</comment>
<dbReference type="SUPFAM" id="SSF53474">
    <property type="entry name" value="alpha/beta-Hydrolases"/>
    <property type="match status" value="1"/>
</dbReference>
<evidence type="ECO:0000256" key="3">
    <source>
        <dbReference type="ARBA" id="ARBA00022692"/>
    </source>
</evidence>
<gene>
    <name evidence="10" type="ORF">DNF11_2396</name>
</gene>
<proteinExistence type="inferred from homology"/>
<keyword evidence="5 9" id="KW-0472">Membrane</keyword>
<feature type="region of interest" description="Disordered" evidence="8">
    <location>
        <begin position="784"/>
        <end position="827"/>
    </location>
</feature>
<organism evidence="10 11">
    <name type="scientific">Malassezia restricta (strain ATCC 96810 / NBRC 103918 / CBS 7877)</name>
    <name type="common">Seborrheic dermatitis infection agent</name>
    <dbReference type="NCBI Taxonomy" id="425264"/>
    <lineage>
        <taxon>Eukaryota</taxon>
        <taxon>Fungi</taxon>
        <taxon>Dikarya</taxon>
        <taxon>Basidiomycota</taxon>
        <taxon>Ustilaginomycotina</taxon>
        <taxon>Malasseziomycetes</taxon>
        <taxon>Malasseziales</taxon>
        <taxon>Malasseziaceae</taxon>
        <taxon>Malassezia</taxon>
    </lineage>
</organism>